<dbReference type="HAMAP" id="MF_01966">
    <property type="entry name" value="NADHX_epimerase"/>
    <property type="match status" value="1"/>
</dbReference>
<evidence type="ECO:0000256" key="4">
    <source>
        <dbReference type="ARBA" id="ARBA00009524"/>
    </source>
</evidence>
<evidence type="ECO:0000256" key="8">
    <source>
        <dbReference type="ARBA" id="ARBA00022857"/>
    </source>
</evidence>
<evidence type="ECO:0000256" key="2">
    <source>
        <dbReference type="ARBA" id="ARBA00000909"/>
    </source>
</evidence>
<dbReference type="PANTHER" id="PTHR12592">
    <property type="entry name" value="ATP-DEPENDENT (S)-NAD(P)H-HYDRATE DEHYDRATASE FAMILY MEMBER"/>
    <property type="match status" value="1"/>
</dbReference>
<dbReference type="RefSeq" id="WP_105908272.1">
    <property type="nucleotide sequence ID" value="NZ_NXGJ01000001.1"/>
</dbReference>
<dbReference type="AlphaFoldDB" id="A0A2S9SR93"/>
<keyword evidence="9 18" id="KW-0630">Potassium</keyword>
<evidence type="ECO:0000313" key="23">
    <source>
        <dbReference type="Proteomes" id="UP000239065"/>
    </source>
</evidence>
<comment type="catalytic activity">
    <reaction evidence="16 17 19">
        <text>(6S)-NADPHX + ADP = AMP + phosphate + NADPH + H(+)</text>
        <dbReference type="Rhea" id="RHEA:32235"/>
        <dbReference type="ChEBI" id="CHEBI:15378"/>
        <dbReference type="ChEBI" id="CHEBI:43474"/>
        <dbReference type="ChEBI" id="CHEBI:57783"/>
        <dbReference type="ChEBI" id="CHEBI:64076"/>
        <dbReference type="ChEBI" id="CHEBI:456215"/>
        <dbReference type="ChEBI" id="CHEBI:456216"/>
        <dbReference type="EC" id="4.2.1.136"/>
    </reaction>
</comment>
<feature type="domain" description="YjeF N-terminal" evidence="21">
    <location>
        <begin position="8"/>
        <end position="202"/>
    </location>
</feature>
<evidence type="ECO:0000256" key="13">
    <source>
        <dbReference type="ARBA" id="ARBA00023268"/>
    </source>
</evidence>
<evidence type="ECO:0000259" key="21">
    <source>
        <dbReference type="PROSITE" id="PS51385"/>
    </source>
</evidence>
<dbReference type="InterPro" id="IPR000631">
    <property type="entry name" value="CARKD"/>
</dbReference>
<organism evidence="22 23">
    <name type="scientific">Aliarcobacter cryaerophilus</name>
    <dbReference type="NCBI Taxonomy" id="28198"/>
    <lineage>
        <taxon>Bacteria</taxon>
        <taxon>Pseudomonadati</taxon>
        <taxon>Campylobacterota</taxon>
        <taxon>Epsilonproteobacteria</taxon>
        <taxon>Campylobacterales</taxon>
        <taxon>Arcobacteraceae</taxon>
        <taxon>Aliarcobacter</taxon>
    </lineage>
</organism>
<dbReference type="InterPro" id="IPR017953">
    <property type="entry name" value="Carbohydrate_kinase_pred_CS"/>
</dbReference>
<dbReference type="HAMAP" id="MF_01965">
    <property type="entry name" value="NADHX_dehydratase"/>
    <property type="match status" value="1"/>
</dbReference>
<keyword evidence="10 17" id="KW-0520">NAD</keyword>
<dbReference type="NCBIfam" id="TIGR00196">
    <property type="entry name" value="yjeF_cterm"/>
    <property type="match status" value="1"/>
</dbReference>
<comment type="cofactor">
    <cofactor evidence="18 19">
        <name>K(+)</name>
        <dbReference type="ChEBI" id="CHEBI:29103"/>
    </cofactor>
    <text evidence="18 19">Binds 1 potassium ion per subunit.</text>
</comment>
<comment type="caution">
    <text evidence="17">Lacks conserved residue(s) required for the propagation of feature annotation.</text>
</comment>
<dbReference type="GO" id="GO:0046496">
    <property type="term" value="P:nicotinamide nucleotide metabolic process"/>
    <property type="evidence" value="ECO:0007669"/>
    <property type="project" value="UniProtKB-UniRule"/>
</dbReference>
<keyword evidence="7 17" id="KW-0067">ATP-binding</keyword>
<dbReference type="InterPro" id="IPR036652">
    <property type="entry name" value="YjeF_N_dom_sf"/>
</dbReference>
<dbReference type="GO" id="GO:0052855">
    <property type="term" value="F:ADP-dependent NAD(P)H-hydrate dehydratase activity"/>
    <property type="evidence" value="ECO:0007669"/>
    <property type="project" value="UniProtKB-UniRule"/>
</dbReference>
<dbReference type="Proteomes" id="UP000239065">
    <property type="component" value="Unassembled WGS sequence"/>
</dbReference>
<dbReference type="PANTHER" id="PTHR12592:SF0">
    <property type="entry name" value="ATP-DEPENDENT (S)-NAD(P)H-HYDRATE DEHYDRATASE"/>
    <property type="match status" value="1"/>
</dbReference>
<evidence type="ECO:0000256" key="14">
    <source>
        <dbReference type="ARBA" id="ARBA00025153"/>
    </source>
</evidence>
<dbReference type="PROSITE" id="PS51383">
    <property type="entry name" value="YJEF_C_3"/>
    <property type="match status" value="1"/>
</dbReference>
<keyword evidence="12 17" id="KW-0456">Lyase</keyword>
<dbReference type="PROSITE" id="PS01050">
    <property type="entry name" value="YJEF_C_2"/>
    <property type="match status" value="1"/>
</dbReference>
<keyword evidence="5 18" id="KW-0479">Metal-binding</keyword>
<evidence type="ECO:0000256" key="10">
    <source>
        <dbReference type="ARBA" id="ARBA00023027"/>
    </source>
</evidence>
<dbReference type="SUPFAM" id="SSF53613">
    <property type="entry name" value="Ribokinase-like"/>
    <property type="match status" value="1"/>
</dbReference>
<accession>A0A2S9SR93</accession>
<dbReference type="InterPro" id="IPR030677">
    <property type="entry name" value="Nnr"/>
</dbReference>
<dbReference type="GO" id="GO:0052856">
    <property type="term" value="F:NAD(P)HX epimerase activity"/>
    <property type="evidence" value="ECO:0007669"/>
    <property type="project" value="UniProtKB-UniRule"/>
</dbReference>
<feature type="binding site" evidence="18">
    <location>
        <begin position="117"/>
        <end position="123"/>
    </location>
    <ligand>
        <name>(6S)-NADPHX</name>
        <dbReference type="ChEBI" id="CHEBI:64076"/>
    </ligand>
</feature>
<evidence type="ECO:0000256" key="1">
    <source>
        <dbReference type="ARBA" id="ARBA00000013"/>
    </source>
</evidence>
<feature type="binding site" evidence="18">
    <location>
        <position position="149"/>
    </location>
    <ligand>
        <name>K(+)</name>
        <dbReference type="ChEBI" id="CHEBI:29103"/>
    </ligand>
</feature>
<keyword evidence="11 18" id="KW-0413">Isomerase</keyword>
<evidence type="ECO:0000256" key="3">
    <source>
        <dbReference type="ARBA" id="ARBA00006001"/>
    </source>
</evidence>
<dbReference type="PROSITE" id="PS51385">
    <property type="entry name" value="YJEF_N"/>
    <property type="match status" value="1"/>
</dbReference>
<dbReference type="InterPro" id="IPR004443">
    <property type="entry name" value="YjeF_N_dom"/>
</dbReference>
<comment type="similarity">
    <text evidence="3 19">In the N-terminal section; belongs to the NnrE/AIBP family.</text>
</comment>
<name>A0A2S9SR93_9BACT</name>
<keyword evidence="8 17" id="KW-0521">NADP</keyword>
<evidence type="ECO:0000256" key="18">
    <source>
        <dbReference type="HAMAP-Rule" id="MF_01966"/>
    </source>
</evidence>
<dbReference type="GO" id="GO:0110051">
    <property type="term" value="P:metabolite repair"/>
    <property type="evidence" value="ECO:0007669"/>
    <property type="project" value="TreeGrafter"/>
</dbReference>
<comment type="catalytic activity">
    <reaction evidence="2 18 19">
        <text>(6R)-NADPHX = (6S)-NADPHX</text>
        <dbReference type="Rhea" id="RHEA:32227"/>
        <dbReference type="ChEBI" id="CHEBI:64076"/>
        <dbReference type="ChEBI" id="CHEBI:64077"/>
        <dbReference type="EC" id="5.1.99.6"/>
    </reaction>
</comment>
<feature type="binding site" evidence="17">
    <location>
        <position position="407"/>
    </location>
    <ligand>
        <name>AMP</name>
        <dbReference type="ChEBI" id="CHEBI:456215"/>
    </ligand>
</feature>
<dbReference type="Pfam" id="PF01256">
    <property type="entry name" value="Carb_kinase"/>
    <property type="match status" value="1"/>
</dbReference>
<keyword evidence="13" id="KW-0511">Multifunctional enzyme</keyword>
<comment type="cofactor">
    <cofactor evidence="17">
        <name>Mg(2+)</name>
        <dbReference type="ChEBI" id="CHEBI:18420"/>
    </cofactor>
</comment>
<dbReference type="EC" id="4.2.1.136" evidence="19"/>
<comment type="catalytic activity">
    <reaction evidence="15 17 19">
        <text>(6S)-NADHX + ADP = AMP + phosphate + NADH + H(+)</text>
        <dbReference type="Rhea" id="RHEA:32223"/>
        <dbReference type="ChEBI" id="CHEBI:15378"/>
        <dbReference type="ChEBI" id="CHEBI:43474"/>
        <dbReference type="ChEBI" id="CHEBI:57945"/>
        <dbReference type="ChEBI" id="CHEBI:64074"/>
        <dbReference type="ChEBI" id="CHEBI:456215"/>
        <dbReference type="ChEBI" id="CHEBI:456216"/>
        <dbReference type="EC" id="4.2.1.136"/>
    </reaction>
</comment>
<feature type="binding site" evidence="18">
    <location>
        <position position="146"/>
    </location>
    <ligand>
        <name>(6S)-NADPHX</name>
        <dbReference type="ChEBI" id="CHEBI:64076"/>
    </ligand>
</feature>
<feature type="binding site" evidence="17">
    <location>
        <position position="408"/>
    </location>
    <ligand>
        <name>(6S)-NADPHX</name>
        <dbReference type="ChEBI" id="CHEBI:64076"/>
    </ligand>
</feature>
<evidence type="ECO:0000256" key="12">
    <source>
        <dbReference type="ARBA" id="ARBA00023239"/>
    </source>
</evidence>
<comment type="function">
    <text evidence="14 19">Bifunctional enzyme that catalyzes the epimerization of the S- and R-forms of NAD(P)HX and the dehydration of the S-form of NAD(P)HX at the expense of ADP, which is converted to AMP. This allows the repair of both epimers of NAD(P)HX, a damaged form of NAD(P)H that is a result of enzymatic or heat-dependent hydration.</text>
</comment>
<evidence type="ECO:0000256" key="5">
    <source>
        <dbReference type="ARBA" id="ARBA00022723"/>
    </source>
</evidence>
<comment type="function">
    <text evidence="18">Catalyzes the epimerization of the S- and R-forms of NAD(P)HX, a damaged form of NAD(P)H that is a result of enzymatic or heat-dependent hydration. This is a prerequisite for the S-specific NAD(P)H-hydrate dehydratase to allow the repair of both epimers of NAD(P)HX.</text>
</comment>
<dbReference type="CDD" id="cd01171">
    <property type="entry name" value="YXKO-related"/>
    <property type="match status" value="1"/>
</dbReference>
<comment type="subunit">
    <text evidence="17">Homotetramer.</text>
</comment>
<dbReference type="PIRSF" id="PIRSF017184">
    <property type="entry name" value="Nnr"/>
    <property type="match status" value="1"/>
</dbReference>
<feature type="domain" description="YjeF C-terminal" evidence="20">
    <location>
        <begin position="210"/>
        <end position="461"/>
    </location>
</feature>
<feature type="binding site" evidence="17">
    <location>
        <position position="335"/>
    </location>
    <ligand>
        <name>(6S)-NADPHX</name>
        <dbReference type="ChEBI" id="CHEBI:64076"/>
    </ligand>
</feature>
<comment type="similarity">
    <text evidence="4 19">In the C-terminal section; belongs to the NnrD/CARKD family.</text>
</comment>
<feature type="binding site" evidence="18">
    <location>
        <position position="57"/>
    </location>
    <ligand>
        <name>K(+)</name>
        <dbReference type="ChEBI" id="CHEBI:29103"/>
    </ligand>
</feature>
<proteinExistence type="inferred from homology"/>
<comment type="similarity">
    <text evidence="18">Belongs to the NnrE/AIBP family.</text>
</comment>
<dbReference type="Gene3D" id="3.40.50.10260">
    <property type="entry name" value="YjeF N-terminal domain"/>
    <property type="match status" value="1"/>
</dbReference>
<dbReference type="SUPFAM" id="SSF64153">
    <property type="entry name" value="YjeF N-terminal domain-like"/>
    <property type="match status" value="1"/>
</dbReference>
<feature type="binding site" evidence="17">
    <location>
        <position position="291"/>
    </location>
    <ligand>
        <name>(6S)-NADPHX</name>
        <dbReference type="ChEBI" id="CHEBI:64076"/>
    </ligand>
</feature>
<evidence type="ECO:0000259" key="20">
    <source>
        <dbReference type="PROSITE" id="PS51383"/>
    </source>
</evidence>
<dbReference type="InterPro" id="IPR029056">
    <property type="entry name" value="Ribokinase-like"/>
</dbReference>
<dbReference type="NCBIfam" id="TIGR00197">
    <property type="entry name" value="yjeF_nterm"/>
    <property type="match status" value="1"/>
</dbReference>
<dbReference type="Gene3D" id="3.40.1190.20">
    <property type="match status" value="1"/>
</dbReference>
<evidence type="ECO:0000256" key="19">
    <source>
        <dbReference type="PIRNR" id="PIRNR017184"/>
    </source>
</evidence>
<dbReference type="GO" id="GO:0005524">
    <property type="term" value="F:ATP binding"/>
    <property type="evidence" value="ECO:0007669"/>
    <property type="project" value="UniProtKB-UniRule"/>
</dbReference>
<evidence type="ECO:0000256" key="7">
    <source>
        <dbReference type="ARBA" id="ARBA00022840"/>
    </source>
</evidence>
<evidence type="ECO:0000256" key="15">
    <source>
        <dbReference type="ARBA" id="ARBA00048238"/>
    </source>
</evidence>
<sequence>MKKIFDEVRSLDKRAIEEFHLTEDILMENASLGLKNYITKKFKKNSSILIVCGSGNNGADGISLARLLQKKFEVSLYLVNEPKTEIGKLQLKRVKSINVNFVNKIFQADVVVDCLFGTGLNKELDEDSLSLINSLNNLNSFKIACDIPSGINSLGQVIQTAFKADITITMGALKTALLTDIAKDFVGKIKVANLGLSEDIFQIETNKYLLQKSDLKLPLRDIQNSHKGTFGHVNIVSGEKIGASIIASQAAFSFGAGLVTIVSQNEKNIPCHIMQSKSVSENCTAIALGMGLGEFEALKLEEILKLNIPKVLDADIFYNPLIVKYLDENVVLTPHPKEFISLLKLTNIANISIEELQDNRFLYVEKFCKIYPKVTLLLKGANVIISKNDKIYVNIFGSSKLSKGGSGDVLSGLIVSLLAQGYTTLEASINASLAHTIAANKYKKNNYSMSPQDIIKGIKIL</sequence>
<feature type="binding site" evidence="17">
    <location>
        <position position="243"/>
    </location>
    <ligand>
        <name>(6S)-NADPHX</name>
        <dbReference type="ChEBI" id="CHEBI:64076"/>
    </ligand>
</feature>
<evidence type="ECO:0000256" key="16">
    <source>
        <dbReference type="ARBA" id="ARBA00049209"/>
    </source>
</evidence>
<evidence type="ECO:0000256" key="17">
    <source>
        <dbReference type="HAMAP-Rule" id="MF_01965"/>
    </source>
</evidence>
<feature type="binding site" evidence="18">
    <location>
        <begin position="56"/>
        <end position="60"/>
    </location>
    <ligand>
        <name>(6S)-NADPHX</name>
        <dbReference type="ChEBI" id="CHEBI:64076"/>
    </ligand>
</feature>
<evidence type="ECO:0000313" key="22">
    <source>
        <dbReference type="EMBL" id="PRM89049.1"/>
    </source>
</evidence>
<dbReference type="EMBL" id="NXGJ01000001">
    <property type="protein sequence ID" value="PRM89049.1"/>
    <property type="molecule type" value="Genomic_DNA"/>
</dbReference>
<dbReference type="GO" id="GO:0046872">
    <property type="term" value="F:metal ion binding"/>
    <property type="evidence" value="ECO:0007669"/>
    <property type="project" value="UniProtKB-UniRule"/>
</dbReference>
<protein>
    <recommendedName>
        <fullName evidence="19">Bifunctional NAD(P)H-hydrate repair enzyme</fullName>
    </recommendedName>
    <alternativeName>
        <fullName evidence="19">Nicotinamide nucleotide repair protein</fullName>
    </alternativeName>
    <domain>
        <recommendedName>
            <fullName evidence="19">ADP-dependent (S)-NAD(P)H-hydrate dehydratase</fullName>
            <ecNumber evidence="19">4.2.1.136</ecNumber>
        </recommendedName>
        <alternativeName>
            <fullName evidence="19">ADP-dependent NAD(P)HX dehydratase</fullName>
        </alternativeName>
    </domain>
    <domain>
        <recommendedName>
            <fullName evidence="19">NAD(P)H-hydrate epimerase</fullName>
            <ecNumber evidence="19">5.1.99.6</ecNumber>
        </recommendedName>
    </domain>
</protein>
<comment type="caution">
    <text evidence="22">The sequence shown here is derived from an EMBL/GenBank/DDBJ whole genome shotgun (WGS) entry which is preliminary data.</text>
</comment>
<keyword evidence="6 17" id="KW-0547">Nucleotide-binding</keyword>
<gene>
    <name evidence="17" type="primary">nnrD</name>
    <name evidence="18" type="synonym">nnrE</name>
    <name evidence="22" type="ORF">CJ669_00685</name>
</gene>
<comment type="function">
    <text evidence="17">Catalyzes the dehydration of the S-form of NAD(P)HX at the expense of ADP, which is converted to AMP. Together with NAD(P)HX epimerase, which catalyzes the epimerization of the S- and R-forms, the enzyme allows the repair of both epimers of NAD(P)HX, a damaged form of NAD(P)H that is a result of enzymatic or heat-dependent hydration.</text>
</comment>
<reference evidence="22 23" key="1">
    <citation type="submission" date="2017-09" db="EMBL/GenBank/DDBJ databases">
        <title>Reassesment of A. cryaerophilus.</title>
        <authorList>
            <person name="Perez-Cataluna A."/>
            <person name="Collado L."/>
            <person name="Salgado O."/>
            <person name="Lefinanco V."/>
            <person name="Figueras M.J."/>
        </authorList>
    </citation>
    <scope>NUCLEOTIDE SEQUENCE [LARGE SCALE GENOMIC DNA]</scope>
    <source>
        <strain evidence="22 23">LMG 9861</strain>
    </source>
</reference>
<evidence type="ECO:0000256" key="6">
    <source>
        <dbReference type="ARBA" id="ARBA00022741"/>
    </source>
</evidence>
<dbReference type="Pfam" id="PF03853">
    <property type="entry name" value="YjeF_N"/>
    <property type="match status" value="1"/>
</dbReference>
<dbReference type="EC" id="5.1.99.6" evidence="19"/>
<feature type="binding site" evidence="18">
    <location>
        <position position="113"/>
    </location>
    <ligand>
        <name>K(+)</name>
        <dbReference type="ChEBI" id="CHEBI:29103"/>
    </ligand>
</feature>
<comment type="similarity">
    <text evidence="17">Belongs to the NnrD/CARKD family.</text>
</comment>
<comment type="catalytic activity">
    <reaction evidence="1 18 19">
        <text>(6R)-NADHX = (6S)-NADHX</text>
        <dbReference type="Rhea" id="RHEA:32215"/>
        <dbReference type="ChEBI" id="CHEBI:64074"/>
        <dbReference type="ChEBI" id="CHEBI:64075"/>
        <dbReference type="EC" id="5.1.99.6"/>
    </reaction>
</comment>
<evidence type="ECO:0000256" key="11">
    <source>
        <dbReference type="ARBA" id="ARBA00023235"/>
    </source>
</evidence>
<evidence type="ECO:0000256" key="9">
    <source>
        <dbReference type="ARBA" id="ARBA00022958"/>
    </source>
</evidence>